<dbReference type="AlphaFoldDB" id="A0A815W3K5"/>
<dbReference type="CDD" id="cd22791">
    <property type="entry name" value="OTU_VRTN"/>
    <property type="match status" value="2"/>
</dbReference>
<reference evidence="5" key="1">
    <citation type="submission" date="2021-02" db="EMBL/GenBank/DDBJ databases">
        <authorList>
            <person name="Nowell W R."/>
        </authorList>
    </citation>
    <scope>NUCLEOTIDE SEQUENCE</scope>
</reference>
<dbReference type="Pfam" id="PF20209">
    <property type="entry name" value="DUF6570"/>
    <property type="match status" value="1"/>
</dbReference>
<dbReference type="PANTHER" id="PTHR16081">
    <property type="entry name" value="VERTNIN"/>
    <property type="match status" value="1"/>
</dbReference>
<dbReference type="PROSITE" id="PS50802">
    <property type="entry name" value="OTU"/>
    <property type="match status" value="2"/>
</dbReference>
<name>A0A815W3K5_ADIRI</name>
<protein>
    <recommendedName>
        <fullName evidence="2">Vertnin</fullName>
    </recommendedName>
</protein>
<feature type="region of interest" description="Disordered" evidence="3">
    <location>
        <begin position="946"/>
        <end position="965"/>
    </location>
</feature>
<feature type="compositionally biased region" description="Basic residues" evidence="3">
    <location>
        <begin position="298"/>
        <end position="310"/>
    </location>
</feature>
<evidence type="ECO:0000256" key="1">
    <source>
        <dbReference type="ARBA" id="ARBA00007290"/>
    </source>
</evidence>
<comment type="similarity">
    <text evidence="1">Belongs to the vertnin family.</text>
</comment>
<feature type="compositionally biased region" description="Basic and acidic residues" evidence="3">
    <location>
        <begin position="840"/>
        <end position="867"/>
    </location>
</feature>
<dbReference type="GO" id="GO:0000785">
    <property type="term" value="C:chromatin"/>
    <property type="evidence" value="ECO:0007669"/>
    <property type="project" value="TreeGrafter"/>
</dbReference>
<dbReference type="InterPro" id="IPR046700">
    <property type="entry name" value="DUF6570"/>
</dbReference>
<dbReference type="Pfam" id="PF02338">
    <property type="entry name" value="OTU"/>
    <property type="match status" value="2"/>
</dbReference>
<evidence type="ECO:0000259" key="4">
    <source>
        <dbReference type="PROSITE" id="PS50802"/>
    </source>
</evidence>
<feature type="compositionally biased region" description="Basic and acidic residues" evidence="3">
    <location>
        <begin position="318"/>
        <end position="358"/>
    </location>
</feature>
<feature type="compositionally biased region" description="Basic and acidic residues" evidence="3">
    <location>
        <begin position="913"/>
        <end position="938"/>
    </location>
</feature>
<evidence type="ECO:0000313" key="5">
    <source>
        <dbReference type="EMBL" id="CAF1543429.1"/>
    </source>
</evidence>
<dbReference type="InterPro" id="IPR003323">
    <property type="entry name" value="OTU_dom"/>
</dbReference>
<dbReference type="PANTHER" id="PTHR16081:SF0">
    <property type="entry name" value="VERTNIN"/>
    <property type="match status" value="1"/>
</dbReference>
<evidence type="ECO:0000256" key="2">
    <source>
        <dbReference type="ARBA" id="ARBA00020188"/>
    </source>
</evidence>
<accession>A0A815W3K5</accession>
<dbReference type="OrthoDB" id="432234at2759"/>
<comment type="caution">
    <text evidence="5">The sequence shown here is derived from an EMBL/GenBank/DDBJ whole genome shotgun (WGS) entry which is preliminary data.</text>
</comment>
<dbReference type="InterPro" id="IPR047273">
    <property type="entry name" value="VRTN_OTU_dom"/>
</dbReference>
<dbReference type="Proteomes" id="UP000663852">
    <property type="component" value="Unassembled WGS sequence"/>
</dbReference>
<proteinExistence type="inferred from homology"/>
<feature type="region of interest" description="Disordered" evidence="3">
    <location>
        <begin position="252"/>
        <end position="370"/>
    </location>
</feature>
<feature type="compositionally biased region" description="Polar residues" evidence="3">
    <location>
        <begin position="276"/>
        <end position="285"/>
    </location>
</feature>
<evidence type="ECO:0000313" key="6">
    <source>
        <dbReference type="Proteomes" id="UP000663852"/>
    </source>
</evidence>
<sequence>MSRGLKFERLLQRLETCSKSIMYRDEINLLAQRIKQMDSIMRPLQFYPTYVFDDTKHVVDVVAKEYLDKATVDIHHLVPADVPGDGNCLYNSIVLLMNNPLVTASELRVRTVIELITNENYYDAMCAQYAGNTDIIIQAACKKGMYSEIHEVAALCNVVQCNIRSVFPRIDFEYYKAIWDSVFAPISPVIGNCTIVILWSSTLHEKDVRETYGGTWTPNHFVPLLSPPILNEVNSQSTSLVVTPEKRTVKNNSITQIRIPEFQSSPSRRRRNENNTGNDFIQTDVSMEMETEKNDKKERRKIQLQKKRERSRSTRMNETAEQREIRLQKDGERSQTNRTNETEEGRRIRLQKEKERTQANRAKKKHKTISGGQDFIRSLWPEPISRDLKETRLQQFLEQMSMLQLAEVICAVCNIRTPAKDSKKISISKIPNMDLLKVSEELRILIKNSMENTVTHIDDNNTHTTSHIKNQSNFGSSSFFCENDIILYKNGLLETNRIGNMNKQCVFCTMLCASYCCSQCHQMNRGLKFERLLQRLETCSKSIMYRDEINSLAQRIKQMDSIMRPLQFYPTYVFDETKHVVDVVAKEYLDKATVDIHHLVPVDVPGDGNCLYNSIVLLMNNPLVTASELRVRTVIELITNENYYDALCAQYAGNTDIIIQAACQKGMYSEIHEVAALCNVLQCNIRSVYPRIDFEYYKAIWDSVFAPIPPVIGNCTIVILWSSTLYKKDVRETYGGTWRPSHFVPLLSPPILNEVNSQSTSLVVTLEKRTVKNNTITQIRIPEFQSSPSRRRRNENNIGNDFIQTETSMEMETEKNDKEERRKIQLQKKRERSRSTRMNETAEQREIRLQKDRERTQANRMIETEEQREIRLQKDREWTQANRMTETEERREIRLQKDRERSQTNRANETEEERGIRLKKDRERTQTNRTNETEEGRRIRLQKEKERTQANRAKKKHKTIGGGQDFIRSLWPEPISRDLKETRLQQFLEQMSMSQLAEVTCAVCNIRTPAKDSKKIPISKILNMDLLKVSEELRILIKNSMKNIANHIDDNSTHTTSHIKNQSNFGSSSFFCENDIILYKNGLLETNRVKMCILCQKCHTSLSKEKIPKFSVANNMWLGDIPKELQGLTIPEEKLISLYRHNSCIIKLQSPFHSTTTAQTALKGNCITFLQNVPNIVTSLPLTLSDLCDTLKVIFIGARPPDRLHLRKVLTVRKKKITAALQWLKKYNILYQNININLDNIAQ</sequence>
<dbReference type="EMBL" id="CAJNOJ010001123">
    <property type="protein sequence ID" value="CAF1543429.1"/>
    <property type="molecule type" value="Genomic_DNA"/>
</dbReference>
<evidence type="ECO:0000256" key="3">
    <source>
        <dbReference type="SAM" id="MobiDB-lite"/>
    </source>
</evidence>
<dbReference type="InterPro" id="IPR038822">
    <property type="entry name" value="Vertnin-like"/>
</dbReference>
<organism evidence="5 6">
    <name type="scientific">Adineta ricciae</name>
    <name type="common">Rotifer</name>
    <dbReference type="NCBI Taxonomy" id="249248"/>
    <lineage>
        <taxon>Eukaryota</taxon>
        <taxon>Metazoa</taxon>
        <taxon>Spiralia</taxon>
        <taxon>Gnathifera</taxon>
        <taxon>Rotifera</taxon>
        <taxon>Eurotatoria</taxon>
        <taxon>Bdelloidea</taxon>
        <taxon>Adinetida</taxon>
        <taxon>Adinetidae</taxon>
        <taxon>Adineta</taxon>
    </lineage>
</organism>
<feature type="region of interest" description="Disordered" evidence="3">
    <location>
        <begin position="809"/>
        <end position="867"/>
    </location>
</feature>
<feature type="compositionally biased region" description="Basic and acidic residues" evidence="3">
    <location>
        <begin position="812"/>
        <end position="823"/>
    </location>
</feature>
<feature type="domain" description="OTU" evidence="4">
    <location>
        <begin position="77"/>
        <end position="189"/>
    </location>
</feature>
<feature type="domain" description="OTU" evidence="4">
    <location>
        <begin position="599"/>
        <end position="711"/>
    </location>
</feature>
<gene>
    <name evidence="5" type="ORF">EDS130_LOCUS45488</name>
</gene>
<feature type="compositionally biased region" description="Basic and acidic residues" evidence="3">
    <location>
        <begin position="885"/>
        <end position="903"/>
    </location>
</feature>
<dbReference type="GO" id="GO:0006357">
    <property type="term" value="P:regulation of transcription by RNA polymerase II"/>
    <property type="evidence" value="ECO:0007669"/>
    <property type="project" value="TreeGrafter"/>
</dbReference>
<feature type="region of interest" description="Disordered" evidence="3">
    <location>
        <begin position="881"/>
        <end position="938"/>
    </location>
</feature>
<dbReference type="Gene3D" id="3.90.70.80">
    <property type="match status" value="2"/>
</dbReference>